<name>A0A0G1P414_9BACT</name>
<dbReference type="PROSITE" id="PS00323">
    <property type="entry name" value="RIBOSOMAL_S19"/>
    <property type="match status" value="1"/>
</dbReference>
<keyword evidence="5 7" id="KW-0687">Ribonucleoprotein</keyword>
<dbReference type="AlphaFoldDB" id="A0A0G1P414"/>
<dbReference type="GO" id="GO:0005737">
    <property type="term" value="C:cytoplasm"/>
    <property type="evidence" value="ECO:0007669"/>
    <property type="project" value="UniProtKB-ARBA"/>
</dbReference>
<evidence type="ECO:0000256" key="3">
    <source>
        <dbReference type="ARBA" id="ARBA00022884"/>
    </source>
</evidence>
<evidence type="ECO:0000313" key="10">
    <source>
        <dbReference type="EMBL" id="KKU27352.1"/>
    </source>
</evidence>
<evidence type="ECO:0000256" key="4">
    <source>
        <dbReference type="ARBA" id="ARBA00022980"/>
    </source>
</evidence>
<keyword evidence="3 7" id="KW-0694">RNA-binding</keyword>
<dbReference type="GO" id="GO:0015935">
    <property type="term" value="C:small ribosomal subunit"/>
    <property type="evidence" value="ECO:0007669"/>
    <property type="project" value="InterPro"/>
</dbReference>
<organism evidence="10 11">
    <name type="scientific">Candidatus Magasanikbacteria bacterium GW2011_GWA2_46_17</name>
    <dbReference type="NCBI Taxonomy" id="1619042"/>
    <lineage>
        <taxon>Bacteria</taxon>
        <taxon>Candidatus Magasanikiibacteriota</taxon>
    </lineage>
</organism>
<evidence type="ECO:0000256" key="9">
    <source>
        <dbReference type="SAM" id="MobiDB-lite"/>
    </source>
</evidence>
<dbReference type="Pfam" id="PF00203">
    <property type="entry name" value="Ribosomal_S19"/>
    <property type="match status" value="1"/>
</dbReference>
<comment type="function">
    <text evidence="7">Protein S19 forms a complex with S13 that binds strongly to the 16S ribosomal RNA.</text>
</comment>
<dbReference type="PATRIC" id="fig|1619042.3.peg.82"/>
<dbReference type="FunFam" id="3.30.860.10:FF:000001">
    <property type="entry name" value="30S ribosomal protein S19"/>
    <property type="match status" value="1"/>
</dbReference>
<reference evidence="10 11" key="1">
    <citation type="journal article" date="2015" name="Nature">
        <title>rRNA introns, odd ribosomes, and small enigmatic genomes across a large radiation of phyla.</title>
        <authorList>
            <person name="Brown C.T."/>
            <person name="Hug L.A."/>
            <person name="Thomas B.C."/>
            <person name="Sharon I."/>
            <person name="Castelle C.J."/>
            <person name="Singh A."/>
            <person name="Wilkins M.J."/>
            <person name="Williams K.H."/>
            <person name="Banfield J.F."/>
        </authorList>
    </citation>
    <scope>NUCLEOTIDE SEQUENCE [LARGE SCALE GENOMIC DNA]</scope>
</reference>
<evidence type="ECO:0000313" key="11">
    <source>
        <dbReference type="Proteomes" id="UP000034175"/>
    </source>
</evidence>
<proteinExistence type="inferred from homology"/>
<dbReference type="InterPro" id="IPR002222">
    <property type="entry name" value="Ribosomal_uS19"/>
</dbReference>
<evidence type="ECO:0000256" key="2">
    <source>
        <dbReference type="ARBA" id="ARBA00022730"/>
    </source>
</evidence>
<dbReference type="InterPro" id="IPR023575">
    <property type="entry name" value="Ribosomal_uS19_SF"/>
</dbReference>
<dbReference type="InterPro" id="IPR005732">
    <property type="entry name" value="Ribosomal_uS19_bac-type"/>
</dbReference>
<evidence type="ECO:0000256" key="8">
    <source>
        <dbReference type="RuleBase" id="RU003485"/>
    </source>
</evidence>
<dbReference type="EMBL" id="LCMA01000001">
    <property type="protein sequence ID" value="KKU27352.1"/>
    <property type="molecule type" value="Genomic_DNA"/>
</dbReference>
<evidence type="ECO:0000256" key="7">
    <source>
        <dbReference type="HAMAP-Rule" id="MF_00531"/>
    </source>
</evidence>
<feature type="region of interest" description="Disordered" evidence="9">
    <location>
        <begin position="82"/>
        <end position="109"/>
    </location>
</feature>
<dbReference type="GO" id="GO:0000028">
    <property type="term" value="P:ribosomal small subunit assembly"/>
    <property type="evidence" value="ECO:0007669"/>
    <property type="project" value="TreeGrafter"/>
</dbReference>
<evidence type="ECO:0000256" key="5">
    <source>
        <dbReference type="ARBA" id="ARBA00023274"/>
    </source>
</evidence>
<dbReference type="GO" id="GO:0019843">
    <property type="term" value="F:rRNA binding"/>
    <property type="evidence" value="ECO:0007669"/>
    <property type="project" value="UniProtKB-UniRule"/>
</dbReference>
<evidence type="ECO:0000256" key="6">
    <source>
        <dbReference type="ARBA" id="ARBA00035163"/>
    </source>
</evidence>
<dbReference type="Gene3D" id="3.30.860.10">
    <property type="entry name" value="30s Ribosomal Protein S19, Chain A"/>
    <property type="match status" value="1"/>
</dbReference>
<dbReference type="PANTHER" id="PTHR11880">
    <property type="entry name" value="RIBOSOMAL PROTEIN S19P FAMILY MEMBER"/>
    <property type="match status" value="1"/>
</dbReference>
<keyword evidence="2 7" id="KW-0699">rRNA-binding</keyword>
<sequence length="109" mass="12243">MSRSLKKGPYIDERVVKKVLKMKESGKRQPIKTWSRACVISPEMVGVTFLVHNGKDFLSVLVEENMVGHRLGEFSPTRKFVRHGGKMAKDQEAAKEATESATAPKKETK</sequence>
<keyword evidence="4 7" id="KW-0689">Ribosomal protein</keyword>
<dbReference type="PRINTS" id="PR00975">
    <property type="entry name" value="RIBOSOMALS19"/>
</dbReference>
<comment type="similarity">
    <text evidence="1 7 8">Belongs to the universal ribosomal protein uS19 family.</text>
</comment>
<dbReference type="GO" id="GO:0003735">
    <property type="term" value="F:structural constituent of ribosome"/>
    <property type="evidence" value="ECO:0007669"/>
    <property type="project" value="InterPro"/>
</dbReference>
<dbReference type="PANTHER" id="PTHR11880:SF8">
    <property type="entry name" value="SMALL RIBOSOMAL SUBUNIT PROTEIN US19M"/>
    <property type="match status" value="1"/>
</dbReference>
<protein>
    <recommendedName>
        <fullName evidence="6 7">Small ribosomal subunit protein uS19</fullName>
    </recommendedName>
</protein>
<dbReference type="PIRSF" id="PIRSF002144">
    <property type="entry name" value="Ribosomal_S19"/>
    <property type="match status" value="1"/>
</dbReference>
<dbReference type="GO" id="GO:0006412">
    <property type="term" value="P:translation"/>
    <property type="evidence" value="ECO:0007669"/>
    <property type="project" value="UniProtKB-UniRule"/>
</dbReference>
<comment type="caution">
    <text evidence="10">The sequence shown here is derived from an EMBL/GenBank/DDBJ whole genome shotgun (WGS) entry which is preliminary data.</text>
</comment>
<dbReference type="HAMAP" id="MF_00531">
    <property type="entry name" value="Ribosomal_uS19"/>
    <property type="match status" value="1"/>
</dbReference>
<dbReference type="InterPro" id="IPR020934">
    <property type="entry name" value="Ribosomal_uS19_CS"/>
</dbReference>
<dbReference type="Proteomes" id="UP000034175">
    <property type="component" value="Unassembled WGS sequence"/>
</dbReference>
<dbReference type="NCBIfam" id="TIGR01050">
    <property type="entry name" value="rpsS_bact"/>
    <property type="match status" value="1"/>
</dbReference>
<feature type="compositionally biased region" description="Basic and acidic residues" evidence="9">
    <location>
        <begin position="87"/>
        <end position="109"/>
    </location>
</feature>
<evidence type="ECO:0000256" key="1">
    <source>
        <dbReference type="ARBA" id="ARBA00007345"/>
    </source>
</evidence>
<gene>
    <name evidence="7" type="primary">rpsS</name>
    <name evidence="10" type="ORF">UX39_C0001G0072</name>
</gene>
<accession>A0A0G1P414</accession>
<dbReference type="SUPFAM" id="SSF54570">
    <property type="entry name" value="Ribosomal protein S19"/>
    <property type="match status" value="1"/>
</dbReference>